<keyword evidence="3" id="KW-0677">Repeat</keyword>
<evidence type="ECO:0000256" key="7">
    <source>
        <dbReference type="PROSITE-ProRule" id="PRU00509"/>
    </source>
</evidence>
<reference evidence="11" key="2">
    <citation type="submission" date="2025-09" db="UniProtKB">
        <authorList>
            <consortium name="Ensembl"/>
        </authorList>
    </citation>
    <scope>IDENTIFICATION</scope>
</reference>
<feature type="compositionally biased region" description="Basic and acidic residues" evidence="8">
    <location>
        <begin position="369"/>
        <end position="384"/>
    </location>
</feature>
<evidence type="ECO:0000256" key="8">
    <source>
        <dbReference type="SAM" id="MobiDB-lite"/>
    </source>
</evidence>
<dbReference type="PROSITE" id="PS50016">
    <property type="entry name" value="ZF_PHD_2"/>
    <property type="match status" value="1"/>
</dbReference>
<sequence>MAASTATTPAATTSSSTATAVKLPSNRTSSGARRRRTRCRKCEACVRTECGECHFCKDMKKFGGPGRMKQSCIMRQCIAPVLPHTAVCVVCGEAGKEDTLDDEDEKFNAMLMECSICNEIVHPNCLKVKDAAGVVNDELPNCWECPKCNYAGKTGKQKRGPGFKYASNLPGSLLREQKAGRDGREEGDQTSTGASSIKRKSEREETPRLKSEDLPSRLPPLLSPSGLPRPRSEVPNFLRKKRKLFDDDDEEEEASAKKKPKKSWRPEEALIPKLSHMKTEEEEDNSDEEEESDASQCSSPRAGPSSEGSETQEKAPRARAKRHRRKPPNRQLSTELSKQLNMEIRRTEHSLANENQQPLKSEPEDSENEEPKRGGEGGGERPHLRAREMNGTSWELRHFYPPQITPLGLNRSSPTVRPIPARSPPKCVQMERHVIRPPPICPPPDRLPLADGRNHIAPREAWLAIFSHLSHRELCVCMRVCRTWNRWCCDKRLWTHINLKRCKSITPLMLSGIIRRQPITLDLSWTNISKKQLSWLINRLQGLRVLLLSGCSWVAVSALCTSSCPLLRTLDLQWVEGLKDPQMRDLLSLPTDNRPGQMDTRSKLRNVTDLRLAGLDITDSSLRLIIKNMPLLSHLDLSYCNHINDQSVNLLTAAGTTTRDSLTDVNLSVCNRVTDQSLSYFKRCGSICHIDLRFCKQVSRQACERFIAEMSVIVPFQLQEDKLLQKLHSTP</sequence>
<dbReference type="InterPro" id="IPR013083">
    <property type="entry name" value="Znf_RING/FYVE/PHD"/>
</dbReference>
<feature type="compositionally biased region" description="Basic and acidic residues" evidence="8">
    <location>
        <begin position="199"/>
        <end position="215"/>
    </location>
</feature>
<dbReference type="AlphaFoldDB" id="A0A9J8DHM8"/>
<dbReference type="GO" id="GO:0003677">
    <property type="term" value="F:DNA binding"/>
    <property type="evidence" value="ECO:0007669"/>
    <property type="project" value="UniProtKB-KW"/>
</dbReference>
<dbReference type="FunFam" id="3.30.40.10:FF:000020">
    <property type="entry name" value="lysine-specific demethylase 2B isoform X1"/>
    <property type="match status" value="1"/>
</dbReference>
<dbReference type="FunFam" id="3.80.10.10:FF:000011">
    <property type="entry name" value="Lysine-specific demethylase 2B isoform X1"/>
    <property type="match status" value="1"/>
</dbReference>
<keyword evidence="6" id="KW-0238">DNA-binding</keyword>
<dbReference type="CDD" id="cd15644">
    <property type="entry name" value="PHD_KDM2B"/>
    <property type="match status" value="1"/>
</dbReference>
<feature type="compositionally biased region" description="Acidic residues" evidence="8">
    <location>
        <begin position="280"/>
        <end position="293"/>
    </location>
</feature>
<feature type="region of interest" description="Disordered" evidence="8">
    <location>
        <begin position="1"/>
        <end position="29"/>
    </location>
</feature>
<dbReference type="PROSITE" id="PS01359">
    <property type="entry name" value="ZF_PHD_1"/>
    <property type="match status" value="1"/>
</dbReference>
<feature type="domain" description="CXXC-type" evidence="10">
    <location>
        <begin position="32"/>
        <end position="78"/>
    </location>
</feature>
<dbReference type="Pfam" id="PF16866">
    <property type="entry name" value="PHD_4"/>
    <property type="match status" value="1"/>
</dbReference>
<reference evidence="11" key="1">
    <citation type="submission" date="2025-08" db="UniProtKB">
        <authorList>
            <consortium name="Ensembl"/>
        </authorList>
    </citation>
    <scope>IDENTIFICATION</scope>
</reference>
<dbReference type="PROSITE" id="PS51058">
    <property type="entry name" value="ZF_CXXC"/>
    <property type="match status" value="1"/>
</dbReference>
<evidence type="ECO:0000256" key="3">
    <source>
        <dbReference type="ARBA" id="ARBA00022737"/>
    </source>
</evidence>
<feature type="compositionally biased region" description="Basic and acidic residues" evidence="8">
    <location>
        <begin position="175"/>
        <end position="187"/>
    </location>
</feature>
<evidence type="ECO:0000256" key="1">
    <source>
        <dbReference type="ARBA" id="ARBA00022614"/>
    </source>
</evidence>
<dbReference type="InterPro" id="IPR006553">
    <property type="entry name" value="Leu-rich_rpt_Cys-con_subtyp"/>
</dbReference>
<dbReference type="Proteomes" id="UP001108240">
    <property type="component" value="Unplaced"/>
</dbReference>
<evidence type="ECO:0000256" key="2">
    <source>
        <dbReference type="ARBA" id="ARBA00022723"/>
    </source>
</evidence>
<dbReference type="CDD" id="cd22180">
    <property type="entry name" value="F-box_FBXL10"/>
    <property type="match status" value="1"/>
</dbReference>
<organism evidence="11 12">
    <name type="scientific">Cyprinus carpio carpio</name>
    <dbReference type="NCBI Taxonomy" id="630221"/>
    <lineage>
        <taxon>Eukaryota</taxon>
        <taxon>Metazoa</taxon>
        <taxon>Chordata</taxon>
        <taxon>Craniata</taxon>
        <taxon>Vertebrata</taxon>
        <taxon>Euteleostomi</taxon>
        <taxon>Actinopterygii</taxon>
        <taxon>Neopterygii</taxon>
        <taxon>Teleostei</taxon>
        <taxon>Ostariophysi</taxon>
        <taxon>Cypriniformes</taxon>
        <taxon>Cyprinidae</taxon>
        <taxon>Cyprininae</taxon>
        <taxon>Cyprinus</taxon>
    </lineage>
</organism>
<feature type="region of interest" description="Disordered" evidence="8">
    <location>
        <begin position="154"/>
        <end position="384"/>
    </location>
</feature>
<proteinExistence type="predicted"/>
<feature type="compositionally biased region" description="Polar residues" evidence="8">
    <location>
        <begin position="331"/>
        <end position="340"/>
    </location>
</feature>
<evidence type="ECO:0000259" key="10">
    <source>
        <dbReference type="PROSITE" id="PS51058"/>
    </source>
</evidence>
<feature type="region of interest" description="Disordered" evidence="8">
    <location>
        <begin position="405"/>
        <end position="424"/>
    </location>
</feature>
<dbReference type="InterPro" id="IPR050690">
    <property type="entry name" value="JHDM1_Histone_Demethylase"/>
</dbReference>
<keyword evidence="1" id="KW-0433">Leucine-rich repeat</keyword>
<feature type="compositionally biased region" description="Low complexity" evidence="8">
    <location>
        <begin position="1"/>
        <end position="20"/>
    </location>
</feature>
<evidence type="ECO:0000259" key="9">
    <source>
        <dbReference type="PROSITE" id="PS50016"/>
    </source>
</evidence>
<dbReference type="InterPro" id="IPR011011">
    <property type="entry name" value="Znf_FYVE_PHD"/>
</dbReference>
<accession>A0A9J8DHM8</accession>
<keyword evidence="2" id="KW-0479">Metal-binding</keyword>
<dbReference type="Gene3D" id="3.30.40.10">
    <property type="entry name" value="Zinc/RING finger domain, C3HC4 (zinc finger)"/>
    <property type="match status" value="1"/>
</dbReference>
<evidence type="ECO:0000256" key="4">
    <source>
        <dbReference type="ARBA" id="ARBA00022771"/>
    </source>
</evidence>
<dbReference type="GO" id="GO:0008270">
    <property type="term" value="F:zinc ion binding"/>
    <property type="evidence" value="ECO:0007669"/>
    <property type="project" value="UniProtKB-KW"/>
</dbReference>
<dbReference type="InterPro" id="IPR001810">
    <property type="entry name" value="F-box_dom"/>
</dbReference>
<evidence type="ECO:0000256" key="6">
    <source>
        <dbReference type="ARBA" id="ARBA00023125"/>
    </source>
</evidence>
<dbReference type="InterPro" id="IPR002857">
    <property type="entry name" value="Znf_CXXC"/>
</dbReference>
<dbReference type="SMART" id="SM00367">
    <property type="entry name" value="LRR_CC"/>
    <property type="match status" value="4"/>
</dbReference>
<dbReference type="SMART" id="SM00249">
    <property type="entry name" value="PHD"/>
    <property type="match status" value="1"/>
</dbReference>
<keyword evidence="12" id="KW-1185">Reference proteome</keyword>
<evidence type="ECO:0000313" key="12">
    <source>
        <dbReference type="Proteomes" id="UP001108240"/>
    </source>
</evidence>
<dbReference type="PANTHER" id="PTHR23123">
    <property type="entry name" value="PHD/F-BOX CONTAINING PROTEIN"/>
    <property type="match status" value="1"/>
</dbReference>
<keyword evidence="5" id="KW-0862">Zinc</keyword>
<dbReference type="Ensembl" id="ENSCCRT00000159723.1">
    <property type="protein sequence ID" value="ENSCCRP00000181083.1"/>
    <property type="gene ID" value="ENSCCRG00000009231.2"/>
</dbReference>
<dbReference type="Pfam" id="PF02008">
    <property type="entry name" value="zf-CXXC"/>
    <property type="match status" value="1"/>
</dbReference>
<dbReference type="SUPFAM" id="SSF52047">
    <property type="entry name" value="RNI-like"/>
    <property type="match status" value="1"/>
</dbReference>
<dbReference type="Gene3D" id="3.80.10.10">
    <property type="entry name" value="Ribonuclease Inhibitor"/>
    <property type="match status" value="1"/>
</dbReference>
<feature type="compositionally biased region" description="Basic residues" evidence="8">
    <location>
        <begin position="317"/>
        <end position="328"/>
    </location>
</feature>
<dbReference type="InterPro" id="IPR032675">
    <property type="entry name" value="LRR_dom_sf"/>
</dbReference>
<dbReference type="InterPro" id="IPR019787">
    <property type="entry name" value="Znf_PHD-finger"/>
</dbReference>
<dbReference type="GeneTree" id="ENSGT00940000154717"/>
<keyword evidence="4 7" id="KW-0863">Zinc-finger</keyword>
<feature type="domain" description="PHD-type" evidence="9">
    <location>
        <begin position="85"/>
        <end position="151"/>
    </location>
</feature>
<evidence type="ECO:0000313" key="11">
    <source>
        <dbReference type="Ensembl" id="ENSCCRP00000181083.1"/>
    </source>
</evidence>
<dbReference type="InterPro" id="IPR001965">
    <property type="entry name" value="Znf_PHD"/>
</dbReference>
<dbReference type="InterPro" id="IPR019786">
    <property type="entry name" value="Zinc_finger_PHD-type_CS"/>
</dbReference>
<protein>
    <submittedName>
        <fullName evidence="11">Lysine (K)-specific demethylase 2Ba</fullName>
    </submittedName>
</protein>
<dbReference type="SUPFAM" id="SSF57903">
    <property type="entry name" value="FYVE/PHD zinc finger"/>
    <property type="match status" value="1"/>
</dbReference>
<name>A0A9J8DHM8_CYPCA</name>
<evidence type="ECO:0000256" key="5">
    <source>
        <dbReference type="ARBA" id="ARBA00022833"/>
    </source>
</evidence>
<dbReference type="Pfam" id="PF12937">
    <property type="entry name" value="F-box-like"/>
    <property type="match status" value="1"/>
</dbReference>